<organism evidence="2 3">
    <name type="scientific">Oikopleura dioica</name>
    <name type="common">Tunicate</name>
    <dbReference type="NCBI Taxonomy" id="34765"/>
    <lineage>
        <taxon>Eukaryota</taxon>
        <taxon>Metazoa</taxon>
        <taxon>Chordata</taxon>
        <taxon>Tunicata</taxon>
        <taxon>Appendicularia</taxon>
        <taxon>Copelata</taxon>
        <taxon>Oikopleuridae</taxon>
        <taxon>Oikopleura</taxon>
    </lineage>
</organism>
<evidence type="ECO:0000313" key="3">
    <source>
        <dbReference type="Proteomes" id="UP001158576"/>
    </source>
</evidence>
<dbReference type="SUPFAM" id="SSF57184">
    <property type="entry name" value="Growth factor receptor domain"/>
    <property type="match status" value="1"/>
</dbReference>
<accession>A0ABN7RU83</accession>
<proteinExistence type="predicted"/>
<evidence type="ECO:0000313" key="2">
    <source>
        <dbReference type="EMBL" id="CAG5086208.1"/>
    </source>
</evidence>
<feature type="domain" description="Tyrosine-protein kinase ephrin type A/B receptor-like" evidence="1">
    <location>
        <begin position="126"/>
        <end position="154"/>
    </location>
</feature>
<protein>
    <submittedName>
        <fullName evidence="2">Oidioi.mRNA.OKI2018_I69.PAR.g11140.t1.cds</fullName>
    </submittedName>
</protein>
<gene>
    <name evidence="2" type="ORF">OKIOD_LOCUS2698</name>
</gene>
<dbReference type="SMART" id="SM01411">
    <property type="entry name" value="Ephrin_rec_like"/>
    <property type="match status" value="3"/>
</dbReference>
<dbReference type="Pfam" id="PF07699">
    <property type="entry name" value="Ephrin_rec_like"/>
    <property type="match status" value="1"/>
</dbReference>
<sequence>MCEEGKELSWSWEDSFCSVCEAGYACPGGFEQKYRCGAGMMLDKLRVYRERYYQAEFHGAECKPCPEGHYNLRQGMTQCFETPPGYEARGNASTIPTLCESGTYKPSYSDDLCSPCNPGYKCHGAGLTRQTDCHPGTYQPEAGQSICLPCPPEHLCPNSTMAEAIKCPAGSFATDPTATECGLCDVRFTIDDMVTENEIEHGIFPCKMIVDGFFAGLLDAPRPCAFDDSCFIQLFIIRDRKKKSTKLALCSAD</sequence>
<dbReference type="PANTHER" id="PTHR46967:SF1">
    <property type="entry name" value="KERATIN-ASSOCIATED PROTEIN 16-1-LIKE"/>
    <property type="match status" value="1"/>
</dbReference>
<evidence type="ECO:0000259" key="1">
    <source>
        <dbReference type="Pfam" id="PF07699"/>
    </source>
</evidence>
<reference evidence="2 3" key="1">
    <citation type="submission" date="2021-04" db="EMBL/GenBank/DDBJ databases">
        <authorList>
            <person name="Bliznina A."/>
        </authorList>
    </citation>
    <scope>NUCLEOTIDE SEQUENCE [LARGE SCALE GENOMIC DNA]</scope>
</reference>
<dbReference type="Gene3D" id="2.10.50.10">
    <property type="entry name" value="Tumor Necrosis Factor Receptor, subunit A, domain 2"/>
    <property type="match status" value="2"/>
</dbReference>
<keyword evidence="3" id="KW-1185">Reference proteome</keyword>
<dbReference type="EMBL" id="OU015568">
    <property type="protein sequence ID" value="CAG5086208.1"/>
    <property type="molecule type" value="Genomic_DNA"/>
</dbReference>
<dbReference type="Proteomes" id="UP001158576">
    <property type="component" value="Chromosome PAR"/>
</dbReference>
<dbReference type="InterPro" id="IPR011641">
    <property type="entry name" value="Tyr-kin_ephrin_A/B_rcpt-like"/>
</dbReference>
<dbReference type="InterPro" id="IPR009030">
    <property type="entry name" value="Growth_fac_rcpt_cys_sf"/>
</dbReference>
<dbReference type="PANTHER" id="PTHR46967">
    <property type="entry name" value="INSULIN-LIKE GROWTH FACTOR BINDING PROTEIN,N-TERMINAL"/>
    <property type="match status" value="1"/>
</dbReference>
<name>A0ABN7RU83_OIKDI</name>